<dbReference type="InterPro" id="IPR013317">
    <property type="entry name" value="DnaA_dom"/>
</dbReference>
<feature type="region of interest" description="Domain I, interacts with DnaA modulators" evidence="8">
    <location>
        <begin position="1"/>
        <end position="88"/>
    </location>
</feature>
<dbReference type="PRINTS" id="PR00051">
    <property type="entry name" value="DNAA"/>
</dbReference>
<keyword evidence="5 8" id="KW-0067">ATP-binding</keyword>
<dbReference type="Pfam" id="PF00308">
    <property type="entry name" value="Bac_DnaA"/>
    <property type="match status" value="1"/>
</dbReference>
<evidence type="ECO:0000256" key="2">
    <source>
        <dbReference type="ARBA" id="ARBA00022490"/>
    </source>
</evidence>
<dbReference type="PANTHER" id="PTHR30050">
    <property type="entry name" value="CHROMOSOMAL REPLICATION INITIATOR PROTEIN DNAA"/>
    <property type="match status" value="1"/>
</dbReference>
<evidence type="ECO:0000256" key="6">
    <source>
        <dbReference type="ARBA" id="ARBA00023121"/>
    </source>
</evidence>
<comment type="subunit">
    <text evidence="8">Oligomerizes as a right-handed, spiral filament on DNA at oriC.</text>
</comment>
<feature type="binding site" evidence="8">
    <location>
        <position position="180"/>
    </location>
    <ligand>
        <name>ATP</name>
        <dbReference type="ChEBI" id="CHEBI:30616"/>
    </ligand>
</feature>
<name>A0ABV9KA34_9PORP</name>
<comment type="similarity">
    <text evidence="1 8 11">Belongs to the DnaA family.</text>
</comment>
<dbReference type="InterPro" id="IPR018312">
    <property type="entry name" value="Chromosome_initiator_DnaA_CS"/>
</dbReference>
<keyword evidence="7 8" id="KW-0238">DNA-binding</keyword>
<dbReference type="Gene3D" id="3.30.300.180">
    <property type="match status" value="1"/>
</dbReference>
<keyword evidence="2 8" id="KW-0963">Cytoplasm</keyword>
<dbReference type="InterPro" id="IPR001957">
    <property type="entry name" value="Chromosome_initiator_DnaA"/>
</dbReference>
<dbReference type="Gene3D" id="1.10.1750.10">
    <property type="match status" value="1"/>
</dbReference>
<evidence type="ECO:0000313" key="14">
    <source>
        <dbReference type="EMBL" id="MFC4666836.1"/>
    </source>
</evidence>
<evidence type="ECO:0000259" key="12">
    <source>
        <dbReference type="SMART" id="SM00382"/>
    </source>
</evidence>
<organism evidence="14 15">
    <name type="scientific">Falsiporphyromonas endometrii</name>
    <dbReference type="NCBI Taxonomy" id="1387297"/>
    <lineage>
        <taxon>Bacteria</taxon>
        <taxon>Pseudomonadati</taxon>
        <taxon>Bacteroidota</taxon>
        <taxon>Bacteroidia</taxon>
        <taxon>Bacteroidales</taxon>
        <taxon>Porphyromonadaceae</taxon>
        <taxon>Falsiporphyromonas</taxon>
    </lineage>
</organism>
<dbReference type="Gene3D" id="1.10.8.60">
    <property type="match status" value="1"/>
</dbReference>
<accession>A0ABV9KA34</accession>
<gene>
    <name evidence="8 14" type="primary">dnaA</name>
    <name evidence="14" type="ORF">ACFO3G_09550</name>
</gene>
<dbReference type="SMART" id="SM00760">
    <property type="entry name" value="Bac_DnaA_C"/>
    <property type="match status" value="1"/>
</dbReference>
<dbReference type="EMBL" id="JBHSGO010000216">
    <property type="protein sequence ID" value="MFC4666836.1"/>
    <property type="molecule type" value="Genomic_DNA"/>
</dbReference>
<comment type="subcellular location">
    <subcellularLocation>
        <location evidence="8">Cytoplasm</location>
    </subcellularLocation>
</comment>
<dbReference type="InterPro" id="IPR027417">
    <property type="entry name" value="P-loop_NTPase"/>
</dbReference>
<dbReference type="Pfam" id="PF11638">
    <property type="entry name" value="DnaA_N"/>
    <property type="match status" value="1"/>
</dbReference>
<dbReference type="PROSITE" id="PS01008">
    <property type="entry name" value="DNAA"/>
    <property type="match status" value="1"/>
</dbReference>
<dbReference type="InterPro" id="IPR010921">
    <property type="entry name" value="Trp_repressor/repl_initiator"/>
</dbReference>
<dbReference type="CDD" id="cd06571">
    <property type="entry name" value="Bac_DnaA_C"/>
    <property type="match status" value="1"/>
</dbReference>
<feature type="binding site" evidence="8">
    <location>
        <position position="176"/>
    </location>
    <ligand>
        <name>ATP</name>
        <dbReference type="ChEBI" id="CHEBI:30616"/>
    </ligand>
</feature>
<comment type="function">
    <text evidence="8 10">Plays an essential role in the initiation and regulation of chromosomal replication. ATP-DnaA binds to the origin of replication (oriC) to initiate formation of the DNA replication initiation complex once per cell cycle. Binds the DnaA box (a 9 base pair repeat at the origin) and separates the double-stranded (ds)DNA. Forms a right-handed helical filament on oriC DNA; dsDNA binds to the exterior of the filament while single-stranded (ss)DNA is stabiized in the filament's interior. The ATP-DnaA-oriC complex binds and stabilizes one strand of the AT-rich DNA unwinding element (DUE), permitting loading of DNA polymerase. After initiation quickly degrades to an ADP-DnaA complex that is not apt for DNA replication. Binds acidic phospholipids.</text>
</comment>
<comment type="domain">
    <text evidence="8">Domain I is involved in oligomerization and binding regulators, domain II is flexibile and of varying length in different bacteria, domain III forms the AAA+ region, while domain IV binds dsDNA.</text>
</comment>
<dbReference type="NCBIfam" id="TIGR00362">
    <property type="entry name" value="DnaA"/>
    <property type="match status" value="1"/>
</dbReference>
<evidence type="ECO:0000256" key="8">
    <source>
        <dbReference type="HAMAP-Rule" id="MF_00377"/>
    </source>
</evidence>
<dbReference type="RefSeq" id="WP_380080289.1">
    <property type="nucleotide sequence ID" value="NZ_JBHSGO010000216.1"/>
</dbReference>
<dbReference type="SUPFAM" id="SSF52540">
    <property type="entry name" value="P-loop containing nucleoside triphosphate hydrolases"/>
    <property type="match status" value="1"/>
</dbReference>
<evidence type="ECO:0000313" key="15">
    <source>
        <dbReference type="Proteomes" id="UP001596020"/>
    </source>
</evidence>
<comment type="caution">
    <text evidence="8">Lacks conserved residue(s) required for the propagation of feature annotation.</text>
</comment>
<dbReference type="InterPro" id="IPR024633">
    <property type="entry name" value="DnaA_N_dom"/>
</dbReference>
<evidence type="ECO:0000256" key="4">
    <source>
        <dbReference type="ARBA" id="ARBA00022741"/>
    </source>
</evidence>
<evidence type="ECO:0000256" key="1">
    <source>
        <dbReference type="ARBA" id="ARBA00006583"/>
    </source>
</evidence>
<dbReference type="InterPro" id="IPR038454">
    <property type="entry name" value="DnaA_N_sf"/>
</dbReference>
<proteinExistence type="inferred from homology"/>
<feature type="binding site" evidence="8">
    <location>
        <position position="179"/>
    </location>
    <ligand>
        <name>ATP</name>
        <dbReference type="ChEBI" id="CHEBI:30616"/>
    </ligand>
</feature>
<keyword evidence="3 8" id="KW-0235">DNA replication</keyword>
<protein>
    <recommendedName>
        <fullName evidence="8 9">Chromosomal replication initiator protein DnaA</fullName>
    </recommendedName>
</protein>
<dbReference type="Gene3D" id="3.40.50.300">
    <property type="entry name" value="P-loop containing nucleotide triphosphate hydrolases"/>
    <property type="match status" value="1"/>
</dbReference>
<dbReference type="SMART" id="SM00382">
    <property type="entry name" value="AAA"/>
    <property type="match status" value="1"/>
</dbReference>
<evidence type="ECO:0000256" key="10">
    <source>
        <dbReference type="RuleBase" id="RU000577"/>
    </source>
</evidence>
<keyword evidence="6 8" id="KW-0446">Lipid-binding</keyword>
<dbReference type="PANTHER" id="PTHR30050:SF2">
    <property type="entry name" value="CHROMOSOMAL REPLICATION INITIATOR PROTEIN DNAA"/>
    <property type="match status" value="1"/>
</dbReference>
<evidence type="ECO:0000256" key="9">
    <source>
        <dbReference type="NCBIfam" id="TIGR00362"/>
    </source>
</evidence>
<feature type="binding site" evidence="8">
    <location>
        <position position="178"/>
    </location>
    <ligand>
        <name>ATP</name>
        <dbReference type="ChEBI" id="CHEBI:30616"/>
    </ligand>
</feature>
<sequence>MTNNSQHKVIWKDCLAKLRASLNEDAYSTWFTPLVPVAFDGTTLTIQSPSEFVSNHIESNYLKELSFALHSVIGPHARLVYTSLVDSTADAPVDSTISTPSKNVPQNGLPTMTPEESLANQSIAKQGFNSQLNPNLSFSNFVESECNKIAVTVGKTIVEAPGSGPSNPFFMFGPSGVGKTHLCQAIGLGVRQNFPNLRVLYVSSHLFVMQFTTATRTGQYNNFISFYQQIDVLIIDDIQGFINKTATQKAFFEIFNHLYMLGKQIILTSDQPPVELKGMPDRLITRISGSLVVKLERPDVQLRKKILHKQLEKEGIKMHEDIIDFLANSVGGSVRELEGVLVSLITNSVIENREITRAYAEDIIKRSVSIEEHEITIDRILDKVSKICNVPIDKIRENNRQQHLVLARHFCMYLSKKYTTQSLGAIGQMLGGKNHSTVLHGYKTICKRQKNEPEIKATLERIEDALRNED</sequence>
<evidence type="ECO:0000256" key="7">
    <source>
        <dbReference type="ARBA" id="ARBA00023125"/>
    </source>
</evidence>
<dbReference type="CDD" id="cd00009">
    <property type="entry name" value="AAA"/>
    <property type="match status" value="1"/>
</dbReference>
<dbReference type="Proteomes" id="UP001596020">
    <property type="component" value="Unassembled WGS sequence"/>
</dbReference>
<dbReference type="HAMAP" id="MF_00377">
    <property type="entry name" value="DnaA_bact"/>
    <property type="match status" value="1"/>
</dbReference>
<evidence type="ECO:0000256" key="11">
    <source>
        <dbReference type="RuleBase" id="RU004227"/>
    </source>
</evidence>
<dbReference type="Pfam" id="PF08299">
    <property type="entry name" value="Bac_DnaA_C"/>
    <property type="match status" value="1"/>
</dbReference>
<keyword evidence="4 8" id="KW-0547">Nucleotide-binding</keyword>
<feature type="region of interest" description="Domain IV, binds dsDNA" evidence="8">
    <location>
        <begin position="349"/>
        <end position="470"/>
    </location>
</feature>
<dbReference type="InterPro" id="IPR003593">
    <property type="entry name" value="AAA+_ATPase"/>
</dbReference>
<dbReference type="InterPro" id="IPR013159">
    <property type="entry name" value="DnaA_C"/>
</dbReference>
<evidence type="ECO:0000256" key="3">
    <source>
        <dbReference type="ARBA" id="ARBA00022705"/>
    </source>
</evidence>
<keyword evidence="15" id="KW-1185">Reference proteome</keyword>
<comment type="caution">
    <text evidence="14">The sequence shown here is derived from an EMBL/GenBank/DDBJ whole genome shotgun (WGS) entry which is preliminary data.</text>
</comment>
<feature type="domain" description="AAA+ ATPase" evidence="12">
    <location>
        <begin position="165"/>
        <end position="299"/>
    </location>
</feature>
<evidence type="ECO:0000256" key="5">
    <source>
        <dbReference type="ARBA" id="ARBA00022840"/>
    </source>
</evidence>
<dbReference type="SUPFAM" id="SSF48295">
    <property type="entry name" value="TrpR-like"/>
    <property type="match status" value="1"/>
</dbReference>
<dbReference type="InterPro" id="IPR020591">
    <property type="entry name" value="Chromosome_initiator_DnaA-like"/>
</dbReference>
<reference evidence="15" key="1">
    <citation type="journal article" date="2019" name="Int. J. Syst. Evol. Microbiol.">
        <title>The Global Catalogue of Microorganisms (GCM) 10K type strain sequencing project: providing services to taxonomists for standard genome sequencing and annotation.</title>
        <authorList>
            <consortium name="The Broad Institute Genomics Platform"/>
            <consortium name="The Broad Institute Genome Sequencing Center for Infectious Disease"/>
            <person name="Wu L."/>
            <person name="Ma J."/>
        </authorList>
    </citation>
    <scope>NUCLEOTIDE SEQUENCE [LARGE SCALE GENOMIC DNA]</scope>
    <source>
        <strain evidence="15">CGMCC 4.7357</strain>
    </source>
</reference>
<evidence type="ECO:0000259" key="13">
    <source>
        <dbReference type="SMART" id="SM00760"/>
    </source>
</evidence>
<feature type="domain" description="Chromosomal replication initiator DnaA C-terminal" evidence="13">
    <location>
        <begin position="376"/>
        <end position="445"/>
    </location>
</feature>